<dbReference type="SUPFAM" id="SSF54593">
    <property type="entry name" value="Glyoxalase/Bleomycin resistance protein/Dihydroxybiphenyl dioxygenase"/>
    <property type="match status" value="1"/>
</dbReference>
<dbReference type="InterPro" id="IPR029068">
    <property type="entry name" value="Glyas_Bleomycin-R_OHBP_Dase"/>
</dbReference>
<dbReference type="CDD" id="cd06587">
    <property type="entry name" value="VOC"/>
    <property type="match status" value="1"/>
</dbReference>
<feature type="domain" description="Glyoxalase-like" evidence="1">
    <location>
        <begin position="6"/>
        <end position="110"/>
    </location>
</feature>
<dbReference type="OrthoDB" id="5524593at2"/>
<reference evidence="2 3" key="1">
    <citation type="submission" date="2018-11" db="EMBL/GenBank/DDBJ databases">
        <title>Sequencing the genomes of 1000 actinobacteria strains.</title>
        <authorList>
            <person name="Klenk H.-P."/>
        </authorList>
    </citation>
    <scope>NUCLEOTIDE SEQUENCE [LARGE SCALE GENOMIC DNA]</scope>
    <source>
        <strain evidence="2 3">DSM 44231</strain>
    </source>
</reference>
<dbReference type="InterPro" id="IPR041581">
    <property type="entry name" value="Glyoxalase_6"/>
</dbReference>
<organism evidence="2 3">
    <name type="scientific">Saccharothrix texasensis</name>
    <dbReference type="NCBI Taxonomy" id="103734"/>
    <lineage>
        <taxon>Bacteria</taxon>
        <taxon>Bacillati</taxon>
        <taxon>Actinomycetota</taxon>
        <taxon>Actinomycetes</taxon>
        <taxon>Pseudonocardiales</taxon>
        <taxon>Pseudonocardiaceae</taxon>
        <taxon>Saccharothrix</taxon>
    </lineage>
</organism>
<evidence type="ECO:0000313" key="2">
    <source>
        <dbReference type="EMBL" id="ROP35520.1"/>
    </source>
</evidence>
<keyword evidence="3" id="KW-1185">Reference proteome</keyword>
<dbReference type="EMBL" id="RJKM01000001">
    <property type="protein sequence ID" value="ROP35520.1"/>
    <property type="molecule type" value="Genomic_DNA"/>
</dbReference>
<gene>
    <name evidence="2" type="ORF">EDD40_0751</name>
</gene>
<evidence type="ECO:0000259" key="1">
    <source>
        <dbReference type="Pfam" id="PF18029"/>
    </source>
</evidence>
<proteinExistence type="predicted"/>
<accession>A0A3N1GYZ9</accession>
<dbReference type="Proteomes" id="UP000268727">
    <property type="component" value="Unassembled WGS sequence"/>
</dbReference>
<evidence type="ECO:0000313" key="3">
    <source>
        <dbReference type="Proteomes" id="UP000268727"/>
    </source>
</evidence>
<dbReference type="PANTHER" id="PTHR35908:SF1">
    <property type="entry name" value="CONSERVED PROTEIN"/>
    <property type="match status" value="1"/>
</dbReference>
<dbReference type="PANTHER" id="PTHR35908">
    <property type="entry name" value="HYPOTHETICAL FUSION PROTEIN"/>
    <property type="match status" value="1"/>
</dbReference>
<dbReference type="Pfam" id="PF18029">
    <property type="entry name" value="Glyoxalase_6"/>
    <property type="match status" value="1"/>
</dbReference>
<comment type="caution">
    <text evidence="2">The sequence shown here is derived from an EMBL/GenBank/DDBJ whole genome shotgun (WGS) entry which is preliminary data.</text>
</comment>
<sequence>MAHIGSVVLKVADARRAAEFWTRTLDYELVNGPIGDESPVLAPKDGNGPTITLDEDDRTHLDLHVTGEAALRAEVERLIGLGAVRVPWTYPPGAGFVVLADTEGNAFCVVDTGQN</sequence>
<dbReference type="Gene3D" id="3.10.180.10">
    <property type="entry name" value="2,3-Dihydroxybiphenyl 1,2-Dioxygenase, domain 1"/>
    <property type="match status" value="1"/>
</dbReference>
<name>A0A3N1GYZ9_9PSEU</name>
<protein>
    <recommendedName>
        <fullName evidence="1">Glyoxalase-like domain-containing protein</fullName>
    </recommendedName>
</protein>
<dbReference type="RefSeq" id="WP_123747729.1">
    <property type="nucleotide sequence ID" value="NZ_RJKM01000001.1"/>
</dbReference>
<dbReference type="AlphaFoldDB" id="A0A3N1GYZ9"/>